<proteinExistence type="predicted"/>
<protein>
    <submittedName>
        <fullName evidence="4">2-nitropropane dioxygenase</fullName>
    </submittedName>
</protein>
<evidence type="ECO:0000313" key="4">
    <source>
        <dbReference type="EMBL" id="PXY16712.1"/>
    </source>
</evidence>
<comment type="caution">
    <text evidence="4">The sequence shown here is derived from an EMBL/GenBank/DDBJ whole genome shotgun (WGS) entry which is preliminary data.</text>
</comment>
<keyword evidence="1" id="KW-0285">Flavoprotein</keyword>
<dbReference type="GO" id="GO:0018580">
    <property type="term" value="F:nitronate monooxygenase activity"/>
    <property type="evidence" value="ECO:0007669"/>
    <property type="project" value="InterPro"/>
</dbReference>
<dbReference type="Gene3D" id="3.20.20.70">
    <property type="entry name" value="Aldolase class I"/>
    <property type="match status" value="1"/>
</dbReference>
<gene>
    <name evidence="4" type="ORF">BA062_38620</name>
</gene>
<keyword evidence="2" id="KW-0288">FMN</keyword>
<evidence type="ECO:0000256" key="2">
    <source>
        <dbReference type="ARBA" id="ARBA00022643"/>
    </source>
</evidence>
<evidence type="ECO:0000256" key="1">
    <source>
        <dbReference type="ARBA" id="ARBA00022630"/>
    </source>
</evidence>
<dbReference type="Pfam" id="PF03060">
    <property type="entry name" value="NMO"/>
    <property type="match status" value="1"/>
</dbReference>
<dbReference type="OrthoDB" id="9778912at2"/>
<dbReference type="AlphaFoldDB" id="A0A318L9C9"/>
<dbReference type="PANTHER" id="PTHR32332:SF20">
    <property type="entry name" value="2-NITROPROPANE DIOXYGENASE-LIKE PROTEIN"/>
    <property type="match status" value="1"/>
</dbReference>
<keyword evidence="4" id="KW-0223">Dioxygenase</keyword>
<dbReference type="Proteomes" id="UP000247892">
    <property type="component" value="Unassembled WGS sequence"/>
</dbReference>
<dbReference type="InterPro" id="IPR004136">
    <property type="entry name" value="NMO"/>
</dbReference>
<name>A0A318L9C9_9PSEU</name>
<keyword evidence="3" id="KW-0560">Oxidoreductase</keyword>
<dbReference type="SUPFAM" id="SSF51412">
    <property type="entry name" value="Inosine monophosphate dehydrogenase (IMPDH)"/>
    <property type="match status" value="1"/>
</dbReference>
<dbReference type="InterPro" id="IPR013785">
    <property type="entry name" value="Aldolase_TIM"/>
</dbReference>
<keyword evidence="5" id="KW-1185">Reference proteome</keyword>
<dbReference type="PANTHER" id="PTHR32332">
    <property type="entry name" value="2-NITROPROPANE DIOXYGENASE"/>
    <property type="match status" value="1"/>
</dbReference>
<dbReference type="RefSeq" id="WP_110344188.1">
    <property type="nucleotide sequence ID" value="NZ_MASU01000036.1"/>
</dbReference>
<reference evidence="4 5" key="1">
    <citation type="submission" date="2016-07" db="EMBL/GenBank/DDBJ databases">
        <title>Draft genome sequence of Prauserella sp. YIM 121212, isolated from alkaline soil.</title>
        <authorList>
            <person name="Ruckert C."/>
            <person name="Albersmeier A."/>
            <person name="Jiang C.-L."/>
            <person name="Jiang Y."/>
            <person name="Kalinowski J."/>
            <person name="Schneider O."/>
            <person name="Winkler A."/>
            <person name="Zotchev S.B."/>
        </authorList>
    </citation>
    <scope>NUCLEOTIDE SEQUENCE [LARGE SCALE GENOMIC DNA]</scope>
    <source>
        <strain evidence="4 5">YIM 121212</strain>
    </source>
</reference>
<dbReference type="GO" id="GO:0051213">
    <property type="term" value="F:dioxygenase activity"/>
    <property type="evidence" value="ECO:0007669"/>
    <property type="project" value="UniProtKB-KW"/>
</dbReference>
<dbReference type="EMBL" id="MASU01000036">
    <property type="protein sequence ID" value="PXY16712.1"/>
    <property type="molecule type" value="Genomic_DNA"/>
</dbReference>
<evidence type="ECO:0000313" key="5">
    <source>
        <dbReference type="Proteomes" id="UP000247892"/>
    </source>
</evidence>
<accession>A0A318L9C9</accession>
<sequence length="344" mass="35833">MSVLSNRLTELLGIEYPIIQEGMGPYQTDRIAAAVSAAGGLGTVSMPGMTKDPAAGAKLLREHIDRVASLTDRPFAVNVPVGRDSTNRVLPVSEAYIRAVVQARASDSALAKQLRVLTTSAGFPGEFRPLIADSGLVHMHKVGATAHARKAEEAGVDVVIASGYEMGGHTHARPVHTFVLVPNVTETVSVPVVLSGGARDGRTLAAALALGASGVAMGTRFIATEDNTDWHPAYAARIIAAGEGDDTVAPGVYGPARVLRNGAVDQLEQMIRTNELDTGEITKWKDEALIRAQSTGDVDGGLMAAGQVSSGIADLVRIADFVPRIAQDAAAILRNLAGIAEPVP</sequence>
<organism evidence="4 5">
    <name type="scientific">Prauserella flavalba</name>
    <dbReference type="NCBI Taxonomy" id="1477506"/>
    <lineage>
        <taxon>Bacteria</taxon>
        <taxon>Bacillati</taxon>
        <taxon>Actinomycetota</taxon>
        <taxon>Actinomycetes</taxon>
        <taxon>Pseudonocardiales</taxon>
        <taxon>Pseudonocardiaceae</taxon>
        <taxon>Prauserella</taxon>
    </lineage>
</organism>
<evidence type="ECO:0000256" key="3">
    <source>
        <dbReference type="ARBA" id="ARBA00023002"/>
    </source>
</evidence>
<dbReference type="CDD" id="cd04730">
    <property type="entry name" value="NPD_like"/>
    <property type="match status" value="1"/>
</dbReference>